<keyword evidence="3" id="KW-1185">Reference proteome</keyword>
<sequence length="299" mass="33377">MNIPAAVTKRLNELMLDPLAIQNPNFAAEDLDYHEPPSIGLPGGATRGSWSYDGVVFEFRLVGQISGHQTFLGDYGDLFFTRDRSRKVVTAEFALADVTKAKRKVTLAIPHVSSEDSHHQVLRRQFEHLQDIENENLREFRSETTTKKTSFVVKTDTHWRASTLSDNIFVIYESLQVDLPSAAGFDPKGIVSKLPGDVRDKMQVMPFEFVGPDGQAVDHAAADATFRPGTWVDLACSLTVWSSRRQTNDARFGSPTGIARSYQIRIDGMQKLSGGRLREGPLRTEPAPRLTKRKFSAVE</sequence>
<dbReference type="Proteomes" id="UP000006514">
    <property type="component" value="Unassembled WGS sequence"/>
</dbReference>
<dbReference type="AlphaFoldDB" id="J0D5S5"/>
<evidence type="ECO:0000313" key="3">
    <source>
        <dbReference type="Proteomes" id="UP000006514"/>
    </source>
</evidence>
<evidence type="ECO:0000256" key="1">
    <source>
        <dbReference type="SAM" id="MobiDB-lite"/>
    </source>
</evidence>
<organism evidence="2 3">
    <name type="scientific">Auricularia subglabra (strain TFB-10046 / SS5)</name>
    <name type="common">White-rot fungus</name>
    <name type="synonym">Auricularia delicata (strain TFB10046)</name>
    <dbReference type="NCBI Taxonomy" id="717982"/>
    <lineage>
        <taxon>Eukaryota</taxon>
        <taxon>Fungi</taxon>
        <taxon>Dikarya</taxon>
        <taxon>Basidiomycota</taxon>
        <taxon>Agaricomycotina</taxon>
        <taxon>Agaricomycetes</taxon>
        <taxon>Auriculariales</taxon>
        <taxon>Auriculariaceae</taxon>
        <taxon>Auricularia</taxon>
    </lineage>
</organism>
<feature type="compositionally biased region" description="Basic residues" evidence="1">
    <location>
        <begin position="290"/>
        <end position="299"/>
    </location>
</feature>
<gene>
    <name evidence="2" type="ORF">AURDEDRAFT_176786</name>
</gene>
<dbReference type="EMBL" id="JH687990">
    <property type="protein sequence ID" value="EJD34160.1"/>
    <property type="molecule type" value="Genomic_DNA"/>
</dbReference>
<dbReference type="OrthoDB" id="10661341at2759"/>
<accession>J0D5S5</accession>
<name>J0D5S5_AURST</name>
<feature type="region of interest" description="Disordered" evidence="1">
    <location>
        <begin position="273"/>
        <end position="299"/>
    </location>
</feature>
<proteinExistence type="predicted"/>
<dbReference type="KEGG" id="adl:AURDEDRAFT_176786"/>
<dbReference type="InParanoid" id="J0D5S5"/>
<protein>
    <submittedName>
        <fullName evidence="2">Uncharacterized protein</fullName>
    </submittedName>
</protein>
<evidence type="ECO:0000313" key="2">
    <source>
        <dbReference type="EMBL" id="EJD34160.1"/>
    </source>
</evidence>
<reference evidence="3" key="1">
    <citation type="journal article" date="2012" name="Science">
        <title>The Paleozoic origin of enzymatic lignin decomposition reconstructed from 31 fungal genomes.</title>
        <authorList>
            <person name="Floudas D."/>
            <person name="Binder M."/>
            <person name="Riley R."/>
            <person name="Barry K."/>
            <person name="Blanchette R.A."/>
            <person name="Henrissat B."/>
            <person name="Martinez A.T."/>
            <person name="Otillar R."/>
            <person name="Spatafora J.W."/>
            <person name="Yadav J.S."/>
            <person name="Aerts A."/>
            <person name="Benoit I."/>
            <person name="Boyd A."/>
            <person name="Carlson A."/>
            <person name="Copeland A."/>
            <person name="Coutinho P.M."/>
            <person name="de Vries R.P."/>
            <person name="Ferreira P."/>
            <person name="Findley K."/>
            <person name="Foster B."/>
            <person name="Gaskell J."/>
            <person name="Glotzer D."/>
            <person name="Gorecki P."/>
            <person name="Heitman J."/>
            <person name="Hesse C."/>
            <person name="Hori C."/>
            <person name="Igarashi K."/>
            <person name="Jurgens J.A."/>
            <person name="Kallen N."/>
            <person name="Kersten P."/>
            <person name="Kohler A."/>
            <person name="Kuees U."/>
            <person name="Kumar T.K.A."/>
            <person name="Kuo A."/>
            <person name="LaButti K."/>
            <person name="Larrondo L.F."/>
            <person name="Lindquist E."/>
            <person name="Ling A."/>
            <person name="Lombard V."/>
            <person name="Lucas S."/>
            <person name="Lundell T."/>
            <person name="Martin R."/>
            <person name="McLaughlin D.J."/>
            <person name="Morgenstern I."/>
            <person name="Morin E."/>
            <person name="Murat C."/>
            <person name="Nagy L.G."/>
            <person name="Nolan M."/>
            <person name="Ohm R.A."/>
            <person name="Patyshakuliyeva A."/>
            <person name="Rokas A."/>
            <person name="Ruiz-Duenas F.J."/>
            <person name="Sabat G."/>
            <person name="Salamov A."/>
            <person name="Samejima M."/>
            <person name="Schmutz J."/>
            <person name="Slot J.C."/>
            <person name="St John F."/>
            <person name="Stenlid J."/>
            <person name="Sun H."/>
            <person name="Sun S."/>
            <person name="Syed K."/>
            <person name="Tsang A."/>
            <person name="Wiebenga A."/>
            <person name="Young D."/>
            <person name="Pisabarro A."/>
            <person name="Eastwood D.C."/>
            <person name="Martin F."/>
            <person name="Cullen D."/>
            <person name="Grigoriev I.V."/>
            <person name="Hibbett D.S."/>
        </authorList>
    </citation>
    <scope>NUCLEOTIDE SEQUENCE [LARGE SCALE GENOMIC DNA]</scope>
    <source>
        <strain evidence="3">TFB10046</strain>
    </source>
</reference>